<evidence type="ECO:0000313" key="3">
    <source>
        <dbReference type="Proteomes" id="UP001344447"/>
    </source>
</evidence>
<organism evidence="2 3">
    <name type="scientific">Dictyostelium firmibasis</name>
    <dbReference type="NCBI Taxonomy" id="79012"/>
    <lineage>
        <taxon>Eukaryota</taxon>
        <taxon>Amoebozoa</taxon>
        <taxon>Evosea</taxon>
        <taxon>Eumycetozoa</taxon>
        <taxon>Dictyostelia</taxon>
        <taxon>Dictyosteliales</taxon>
        <taxon>Dictyosteliaceae</taxon>
        <taxon>Dictyostelium</taxon>
    </lineage>
</organism>
<dbReference type="Proteomes" id="UP001344447">
    <property type="component" value="Unassembled WGS sequence"/>
</dbReference>
<dbReference type="EMBL" id="JAVFKY010000001">
    <property type="protein sequence ID" value="KAK5582935.1"/>
    <property type="molecule type" value="Genomic_DNA"/>
</dbReference>
<evidence type="ECO:0000313" key="2">
    <source>
        <dbReference type="EMBL" id="KAK5582935.1"/>
    </source>
</evidence>
<feature type="domain" description="Rho-GAP" evidence="1">
    <location>
        <begin position="1"/>
        <end position="191"/>
    </location>
</feature>
<proteinExistence type="predicted"/>
<dbReference type="InterPro" id="IPR000198">
    <property type="entry name" value="RhoGAP_dom"/>
</dbReference>
<dbReference type="PROSITE" id="PS50238">
    <property type="entry name" value="RHOGAP"/>
    <property type="match status" value="1"/>
</dbReference>
<dbReference type="SUPFAM" id="SSF48350">
    <property type="entry name" value="GTPase activation domain, GAP"/>
    <property type="match status" value="1"/>
</dbReference>
<protein>
    <recommendedName>
        <fullName evidence="1">Rho-GAP domain-containing protein</fullName>
    </recommendedName>
</protein>
<dbReference type="AlphaFoldDB" id="A0AAN7Z3E8"/>
<dbReference type="InterPro" id="IPR008936">
    <property type="entry name" value="Rho_GTPase_activation_prot"/>
</dbReference>
<sequence length="272" mass="32312">MIEPLRLENVAPYLLLILDYFEKNCINKTDLFSIQGNQENINRIISNINNFTPTKQFEKDLNRGLYSRHDLSFCIVDIFNSLNHPLLLENYNEAYIVNAYYEDIEKIKQCIMELPDLNIQIILKLFSTFNNLCNQEEHKSFILLSPEMLGETFAFVLMRFKKSKDEVDQFGNKIFATNVISYLISHFNEIFDSTILDFEQREKKSRENAILFMEYAMKKYTSLDNHFKSIYNKYIPHKRDLSQEDVQTIKTEFNLRKYSGKSKIRPPIPIYM</sequence>
<accession>A0AAN7Z3E8</accession>
<dbReference type="GO" id="GO:0007165">
    <property type="term" value="P:signal transduction"/>
    <property type="evidence" value="ECO:0007669"/>
    <property type="project" value="InterPro"/>
</dbReference>
<name>A0AAN7Z3E8_9MYCE</name>
<gene>
    <name evidence="2" type="ORF">RB653_004524</name>
</gene>
<reference evidence="2 3" key="1">
    <citation type="submission" date="2023-11" db="EMBL/GenBank/DDBJ databases">
        <title>Dfirmibasis_genome.</title>
        <authorList>
            <person name="Edelbroek B."/>
            <person name="Kjellin J."/>
            <person name="Jerlstrom-Hultqvist J."/>
            <person name="Soderbom F."/>
        </authorList>
    </citation>
    <scope>NUCLEOTIDE SEQUENCE [LARGE SCALE GENOMIC DNA]</scope>
    <source>
        <strain evidence="2 3">TNS-C-14</strain>
    </source>
</reference>
<comment type="caution">
    <text evidence="2">The sequence shown here is derived from an EMBL/GenBank/DDBJ whole genome shotgun (WGS) entry which is preliminary data.</text>
</comment>
<evidence type="ECO:0000259" key="1">
    <source>
        <dbReference type="PROSITE" id="PS50238"/>
    </source>
</evidence>
<dbReference type="Gene3D" id="1.10.555.10">
    <property type="entry name" value="Rho GTPase activation protein"/>
    <property type="match status" value="1"/>
</dbReference>
<dbReference type="Pfam" id="PF00620">
    <property type="entry name" value="RhoGAP"/>
    <property type="match status" value="1"/>
</dbReference>
<dbReference type="SMART" id="SM00324">
    <property type="entry name" value="RhoGAP"/>
    <property type="match status" value="1"/>
</dbReference>
<keyword evidence="3" id="KW-1185">Reference proteome</keyword>